<dbReference type="STRING" id="161355.PS9374_05947"/>
<sequence>MTDTDHRLTVIEGLRELAAFLEANPAVPVPPHGVTVLHFPARGTDAEMIAEIDRIAALLGTAPDPEGMAHGHHKARLTFGPVSYEALAILAAPRARYAALASYSGCVVPDAADVA</sequence>
<organism evidence="1 2">
    <name type="scientific">Planomonospora sphaerica</name>
    <dbReference type="NCBI Taxonomy" id="161355"/>
    <lineage>
        <taxon>Bacteria</taxon>
        <taxon>Bacillati</taxon>
        <taxon>Actinomycetota</taxon>
        <taxon>Actinomycetes</taxon>
        <taxon>Streptosporangiales</taxon>
        <taxon>Streptosporangiaceae</taxon>
        <taxon>Planomonospora</taxon>
    </lineage>
</organism>
<gene>
    <name evidence="1" type="ORF">PS9374_05947</name>
</gene>
<reference evidence="1 2" key="1">
    <citation type="journal article" date="2016" name="Genome Announc.">
        <title>Draft Genome Sequence of Planomonospora sphaerica JCM9374, a Rare Actinomycete.</title>
        <authorList>
            <person name="Dohra H."/>
            <person name="Suzuki T."/>
            <person name="Inoue Y."/>
            <person name="Kodani S."/>
        </authorList>
    </citation>
    <scope>NUCLEOTIDE SEQUENCE [LARGE SCALE GENOMIC DNA]</scope>
    <source>
        <strain evidence="1 2">JCM 9374</strain>
    </source>
</reference>
<dbReference type="OrthoDB" id="3530961at2"/>
<proteinExistence type="predicted"/>
<dbReference type="Proteomes" id="UP000077701">
    <property type="component" value="Unassembled WGS sequence"/>
</dbReference>
<evidence type="ECO:0000313" key="2">
    <source>
        <dbReference type="Proteomes" id="UP000077701"/>
    </source>
</evidence>
<dbReference type="RefSeq" id="WP_068902333.1">
    <property type="nucleotide sequence ID" value="NZ_BDCX01000016.1"/>
</dbReference>
<evidence type="ECO:0000313" key="1">
    <source>
        <dbReference type="EMBL" id="GAT70267.1"/>
    </source>
</evidence>
<comment type="caution">
    <text evidence="1">The sequence shown here is derived from an EMBL/GenBank/DDBJ whole genome shotgun (WGS) entry which is preliminary data.</text>
</comment>
<dbReference type="AlphaFoldDB" id="A0A161LME4"/>
<protein>
    <submittedName>
        <fullName evidence="1">Uncharacterized protein</fullName>
    </submittedName>
</protein>
<name>A0A161LME4_9ACTN</name>
<reference evidence="2" key="2">
    <citation type="submission" date="2016-04" db="EMBL/GenBank/DDBJ databases">
        <title>Planomonospora sphaerica JCM9374 whole genome shotgun sequence.</title>
        <authorList>
            <person name="Suzuki T."/>
            <person name="Dohra H."/>
            <person name="Kodani S."/>
        </authorList>
    </citation>
    <scope>NUCLEOTIDE SEQUENCE [LARGE SCALE GENOMIC DNA]</scope>
    <source>
        <strain evidence="2">JCM 9374</strain>
    </source>
</reference>
<keyword evidence="2" id="KW-1185">Reference proteome</keyword>
<dbReference type="EMBL" id="BDCX01000016">
    <property type="protein sequence ID" value="GAT70267.1"/>
    <property type="molecule type" value="Genomic_DNA"/>
</dbReference>
<accession>A0A161LME4</accession>